<dbReference type="SUPFAM" id="SSF101478">
    <property type="entry name" value="ADP-ribosylglycohydrolase"/>
    <property type="match status" value="1"/>
</dbReference>
<dbReference type="AlphaFoldDB" id="A0AA39ZFL7"/>
<evidence type="ECO:0000256" key="7">
    <source>
        <dbReference type="ARBA" id="ARBA00042722"/>
    </source>
</evidence>
<accession>A0AA39ZFL7</accession>
<dbReference type="InterPro" id="IPR005502">
    <property type="entry name" value="Ribosyl_crysJ1"/>
</dbReference>
<evidence type="ECO:0000256" key="8">
    <source>
        <dbReference type="ARBA" id="ARBA00042850"/>
    </source>
</evidence>
<keyword evidence="14" id="KW-1185">Reference proteome</keyword>
<comment type="cofactor">
    <cofactor evidence="12">
        <name>Mg(2+)</name>
        <dbReference type="ChEBI" id="CHEBI:18420"/>
    </cofactor>
    <text evidence="12">Binds 2 magnesium ions per subunit.</text>
</comment>
<evidence type="ECO:0000256" key="4">
    <source>
        <dbReference type="ARBA" id="ARBA00041057"/>
    </source>
</evidence>
<evidence type="ECO:0000256" key="2">
    <source>
        <dbReference type="ARBA" id="ARBA00012255"/>
    </source>
</evidence>
<keyword evidence="12" id="KW-0460">Magnesium</keyword>
<dbReference type="InterPro" id="IPR050792">
    <property type="entry name" value="ADP-ribosylglycohydrolase"/>
</dbReference>
<keyword evidence="3" id="KW-0378">Hydrolase</keyword>
<evidence type="ECO:0000256" key="12">
    <source>
        <dbReference type="PIRSR" id="PIRSR605502-1"/>
    </source>
</evidence>
<keyword evidence="12" id="KW-0479">Metal-binding</keyword>
<dbReference type="EC" id="3.2.1.143" evidence="2"/>
<feature type="binding site" evidence="12">
    <location>
        <position position="68"/>
    </location>
    <ligand>
        <name>Mg(2+)</name>
        <dbReference type="ChEBI" id="CHEBI:18420"/>
        <label>1</label>
    </ligand>
</feature>
<evidence type="ECO:0000256" key="10">
    <source>
        <dbReference type="ARBA" id="ARBA00043193"/>
    </source>
</evidence>
<evidence type="ECO:0000313" key="13">
    <source>
        <dbReference type="EMBL" id="KAK0670126.1"/>
    </source>
</evidence>
<dbReference type="PANTHER" id="PTHR16222:SF24">
    <property type="entry name" value="ADP-RIBOSYLHYDROLASE ARH3"/>
    <property type="match status" value="1"/>
</dbReference>
<sequence>MSTAQQPDDKRDPSRVLGALLGVHAGDSLGATLEFMSWEEIQRRFPSPLRDIVGGGHFGWKAGDATDDTDLTRAVLLGYYDEARKSGKKQKGEGVVERAAWYFVDWFEGREWPGRVKGRKPKDVGGATAQGIMTFKAYGDVKKSGAGEGRAGNGSLMRCVPTGLFQRDGDKMVEESMAISAVTHDDSCCVVSCVAYNAMVRALVEGKKADEAWQAGMEVLKGVGEKEKREGRGGGRIESAVGKVQRTMEGGRHRVKLDDFALNGPRSARNFREEIPRGASGYVLESLKLGVAALFDPRSLEDILVDVVRIGRDTDTNGAIAGGLLGARDGAEAIPLRWREKLQYGREFAEIVEYLLSPS</sequence>
<evidence type="ECO:0000256" key="3">
    <source>
        <dbReference type="ARBA" id="ARBA00022801"/>
    </source>
</evidence>
<evidence type="ECO:0000256" key="11">
    <source>
        <dbReference type="ARBA" id="ARBA00049015"/>
    </source>
</evidence>
<gene>
    <name evidence="13" type="ORF">QBC41DRAFT_390356</name>
</gene>
<name>A0AA39ZFL7_9PEZI</name>
<proteinExistence type="inferred from homology"/>
<feature type="binding site" evidence="12">
    <location>
        <position position="67"/>
    </location>
    <ligand>
        <name>Mg(2+)</name>
        <dbReference type="ChEBI" id="CHEBI:18420"/>
        <label>1</label>
    </ligand>
</feature>
<comment type="catalytic activity">
    <reaction evidence="11">
        <text>alpha-NAD(+) + H2O = ADP-D-ribose + nicotinamide + H(+)</text>
        <dbReference type="Rhea" id="RHEA:68792"/>
        <dbReference type="ChEBI" id="CHEBI:15377"/>
        <dbReference type="ChEBI" id="CHEBI:15378"/>
        <dbReference type="ChEBI" id="CHEBI:17154"/>
        <dbReference type="ChEBI" id="CHEBI:57967"/>
        <dbReference type="ChEBI" id="CHEBI:77017"/>
    </reaction>
</comment>
<comment type="similarity">
    <text evidence="1">Belongs to the ADP-ribosylglycohydrolase family.</text>
</comment>
<dbReference type="Gene3D" id="1.10.4080.10">
    <property type="entry name" value="ADP-ribosylation/Crystallin J1"/>
    <property type="match status" value="1"/>
</dbReference>
<protein>
    <recommendedName>
        <fullName evidence="4">ADP-ribosylhydrolase ARH3</fullName>
        <ecNumber evidence="2">3.2.1.143</ecNumber>
    </recommendedName>
    <alternativeName>
        <fullName evidence="5">ADP-ribose glycohydrolase ARH3</fullName>
    </alternativeName>
    <alternativeName>
        <fullName evidence="6">ADP-ribosylhydrolase 3</fullName>
    </alternativeName>
    <alternativeName>
        <fullName evidence="9">O-acetyl-ADP-ribose deacetylase ARH3</fullName>
    </alternativeName>
    <alternativeName>
        <fullName evidence="10">Poly(ADP-ribose) glycohydrolase ARH3</fullName>
    </alternativeName>
    <alternativeName>
        <fullName evidence="8">[Protein ADP-ribosylarginine] hydrolase-like protein 2</fullName>
    </alternativeName>
    <alternativeName>
        <fullName evidence="7">[Protein ADP-ribosylserine] hydrolase</fullName>
    </alternativeName>
</protein>
<organism evidence="13 14">
    <name type="scientific">Cercophora samala</name>
    <dbReference type="NCBI Taxonomy" id="330535"/>
    <lineage>
        <taxon>Eukaryota</taxon>
        <taxon>Fungi</taxon>
        <taxon>Dikarya</taxon>
        <taxon>Ascomycota</taxon>
        <taxon>Pezizomycotina</taxon>
        <taxon>Sordariomycetes</taxon>
        <taxon>Sordariomycetidae</taxon>
        <taxon>Sordariales</taxon>
        <taxon>Lasiosphaeriaceae</taxon>
        <taxon>Cercophora</taxon>
    </lineage>
</organism>
<feature type="binding site" evidence="12">
    <location>
        <position position="66"/>
    </location>
    <ligand>
        <name>Mg(2+)</name>
        <dbReference type="ChEBI" id="CHEBI:18420"/>
        <label>1</label>
    </ligand>
</feature>
<evidence type="ECO:0000256" key="9">
    <source>
        <dbReference type="ARBA" id="ARBA00043187"/>
    </source>
</evidence>
<evidence type="ECO:0000256" key="5">
    <source>
        <dbReference type="ARBA" id="ARBA00042398"/>
    </source>
</evidence>
<dbReference type="GO" id="GO:0004649">
    <property type="term" value="F:poly(ADP-ribose) glycohydrolase activity"/>
    <property type="evidence" value="ECO:0007669"/>
    <property type="project" value="UniProtKB-EC"/>
</dbReference>
<dbReference type="InterPro" id="IPR036705">
    <property type="entry name" value="Ribosyl_crysJ1_sf"/>
</dbReference>
<dbReference type="PANTHER" id="PTHR16222">
    <property type="entry name" value="ADP-RIBOSYLGLYCOHYDROLASE"/>
    <property type="match status" value="1"/>
</dbReference>
<feature type="binding site" evidence="12">
    <location>
        <position position="315"/>
    </location>
    <ligand>
        <name>Mg(2+)</name>
        <dbReference type="ChEBI" id="CHEBI:18420"/>
        <label>1</label>
    </ligand>
</feature>
<evidence type="ECO:0000256" key="1">
    <source>
        <dbReference type="ARBA" id="ARBA00010702"/>
    </source>
</evidence>
<comment type="caution">
    <text evidence="13">The sequence shown here is derived from an EMBL/GenBank/DDBJ whole genome shotgun (WGS) entry which is preliminary data.</text>
</comment>
<feature type="binding site" evidence="12">
    <location>
        <position position="313"/>
    </location>
    <ligand>
        <name>Mg(2+)</name>
        <dbReference type="ChEBI" id="CHEBI:18420"/>
        <label>1</label>
    </ligand>
</feature>
<reference evidence="13" key="1">
    <citation type="submission" date="2023-06" db="EMBL/GenBank/DDBJ databases">
        <title>Genome-scale phylogeny and comparative genomics of the fungal order Sordariales.</title>
        <authorList>
            <consortium name="Lawrence Berkeley National Laboratory"/>
            <person name="Hensen N."/>
            <person name="Bonometti L."/>
            <person name="Westerberg I."/>
            <person name="Brannstrom I.O."/>
            <person name="Guillou S."/>
            <person name="Cros-Aarteil S."/>
            <person name="Calhoun S."/>
            <person name="Haridas S."/>
            <person name="Kuo A."/>
            <person name="Mondo S."/>
            <person name="Pangilinan J."/>
            <person name="Riley R."/>
            <person name="Labutti K."/>
            <person name="Andreopoulos B."/>
            <person name="Lipzen A."/>
            <person name="Chen C."/>
            <person name="Yanf M."/>
            <person name="Daum C."/>
            <person name="Ng V."/>
            <person name="Clum A."/>
            <person name="Steindorff A."/>
            <person name="Ohm R."/>
            <person name="Martin F."/>
            <person name="Silar P."/>
            <person name="Natvig D."/>
            <person name="Lalanne C."/>
            <person name="Gautier V."/>
            <person name="Ament-Velasquez S.L."/>
            <person name="Kruys A."/>
            <person name="Hutchinson M.I."/>
            <person name="Powell A.J."/>
            <person name="Barry K."/>
            <person name="Miller A.N."/>
            <person name="Grigoriev I.V."/>
            <person name="Debuchy R."/>
            <person name="Gladieux P."/>
            <person name="Thoren M.H."/>
            <person name="Johannesson H."/>
        </authorList>
    </citation>
    <scope>NUCLEOTIDE SEQUENCE</scope>
    <source>
        <strain evidence="13">CBS 307.81</strain>
    </source>
</reference>
<dbReference type="Pfam" id="PF03747">
    <property type="entry name" value="ADP_ribosyl_GH"/>
    <property type="match status" value="1"/>
</dbReference>
<dbReference type="GO" id="GO:0046872">
    <property type="term" value="F:metal ion binding"/>
    <property type="evidence" value="ECO:0007669"/>
    <property type="project" value="UniProtKB-KW"/>
</dbReference>
<feature type="binding site" evidence="12">
    <location>
        <position position="316"/>
    </location>
    <ligand>
        <name>Mg(2+)</name>
        <dbReference type="ChEBI" id="CHEBI:18420"/>
        <label>1</label>
    </ligand>
</feature>
<evidence type="ECO:0000256" key="6">
    <source>
        <dbReference type="ARBA" id="ARBA00042471"/>
    </source>
</evidence>
<evidence type="ECO:0000313" key="14">
    <source>
        <dbReference type="Proteomes" id="UP001174997"/>
    </source>
</evidence>
<dbReference type="Proteomes" id="UP001174997">
    <property type="component" value="Unassembled WGS sequence"/>
</dbReference>
<dbReference type="EMBL" id="JAULSY010000035">
    <property type="protein sequence ID" value="KAK0670126.1"/>
    <property type="molecule type" value="Genomic_DNA"/>
</dbReference>